<dbReference type="PANTHER" id="PTHR39966:SF1">
    <property type="entry name" value="HEMERYTHRIN-LIKE DOMAIN-CONTAINING PROTEIN"/>
    <property type="match status" value="1"/>
</dbReference>
<sequence length="182" mass="20961">MKTQPLGCMSSMMLKEIDQLCPGLEQLKLEHIPLTRQMEDFYELTQLMEEKEIEATHENLQQLYKQVTQFVTELEPHSEREEGILFEMVAAYIGRETGPIAVMEYEHDQAKNHLRQFLVQAAQAGAETDVANIRAIADHAAKAYLILSEHFMKEENVLFPLAEQFLSPDEKQELEVKIKSIV</sequence>
<reference evidence="2" key="1">
    <citation type="submission" date="2024-05" db="EMBL/GenBank/DDBJ databases">
        <title>Alkalihalobacillus sp. strain MEB203 novel alkaliphilic bacterium from Lonar Lake, India.</title>
        <authorList>
            <person name="Joshi A."/>
            <person name="Thite S."/>
            <person name="Mengade P."/>
        </authorList>
    </citation>
    <scope>NUCLEOTIDE SEQUENCE</scope>
    <source>
        <strain evidence="2">MEB 203</strain>
    </source>
</reference>
<dbReference type="InterPro" id="IPR012312">
    <property type="entry name" value="Hemerythrin-like"/>
</dbReference>
<protein>
    <submittedName>
        <fullName evidence="2">Hemerythrin domain-containing protein</fullName>
    </submittedName>
</protein>
<keyword evidence="3" id="KW-1185">Reference proteome</keyword>
<dbReference type="Proteomes" id="UP001148125">
    <property type="component" value="Unassembled WGS sequence"/>
</dbReference>
<dbReference type="Pfam" id="PF01814">
    <property type="entry name" value="Hemerythrin"/>
    <property type="match status" value="1"/>
</dbReference>
<name>A0ABT5VIV8_9BACI</name>
<gene>
    <name evidence="2" type="ORF">N7Z68_18665</name>
</gene>
<dbReference type="PANTHER" id="PTHR39966">
    <property type="entry name" value="BLL2471 PROTEIN-RELATED"/>
    <property type="match status" value="1"/>
</dbReference>
<accession>A0ABT5VIV8</accession>
<comment type="caution">
    <text evidence="2">The sequence shown here is derived from an EMBL/GenBank/DDBJ whole genome shotgun (WGS) entry which is preliminary data.</text>
</comment>
<evidence type="ECO:0000313" key="3">
    <source>
        <dbReference type="Proteomes" id="UP001148125"/>
    </source>
</evidence>
<organism evidence="2 3">
    <name type="scientific">Alkalihalobacterium chitinilyticum</name>
    <dbReference type="NCBI Taxonomy" id="2980103"/>
    <lineage>
        <taxon>Bacteria</taxon>
        <taxon>Bacillati</taxon>
        <taxon>Bacillota</taxon>
        <taxon>Bacilli</taxon>
        <taxon>Bacillales</taxon>
        <taxon>Bacillaceae</taxon>
        <taxon>Alkalihalobacterium</taxon>
    </lineage>
</organism>
<evidence type="ECO:0000313" key="2">
    <source>
        <dbReference type="EMBL" id="MDE5415387.1"/>
    </source>
</evidence>
<feature type="domain" description="Hemerythrin-like" evidence="1">
    <location>
        <begin position="24"/>
        <end position="162"/>
    </location>
</feature>
<dbReference type="Gene3D" id="1.20.120.520">
    <property type="entry name" value="nmb1532 protein domain like"/>
    <property type="match status" value="1"/>
</dbReference>
<dbReference type="RefSeq" id="WP_275119981.1">
    <property type="nucleotide sequence ID" value="NZ_JAOTPO010000015.1"/>
</dbReference>
<proteinExistence type="predicted"/>
<evidence type="ECO:0000259" key="1">
    <source>
        <dbReference type="Pfam" id="PF01814"/>
    </source>
</evidence>
<dbReference type="EMBL" id="JAOTPO010000015">
    <property type="protein sequence ID" value="MDE5415387.1"/>
    <property type="molecule type" value="Genomic_DNA"/>
</dbReference>